<dbReference type="GO" id="GO:0003723">
    <property type="term" value="F:RNA binding"/>
    <property type="evidence" value="ECO:0007669"/>
    <property type="project" value="InterPro"/>
</dbReference>
<dbReference type="NCBIfam" id="TIGR00431">
    <property type="entry name" value="TruB"/>
    <property type="match status" value="1"/>
</dbReference>
<dbReference type="CDD" id="cd02573">
    <property type="entry name" value="PseudoU_synth_EcTruB"/>
    <property type="match status" value="1"/>
</dbReference>
<dbReference type="EMBL" id="FUWV01000001">
    <property type="protein sequence ID" value="SJZ34486.1"/>
    <property type="molecule type" value="Genomic_DNA"/>
</dbReference>
<dbReference type="GO" id="GO:0031119">
    <property type="term" value="P:tRNA pseudouridine synthesis"/>
    <property type="evidence" value="ECO:0007669"/>
    <property type="project" value="UniProtKB-UniRule"/>
</dbReference>
<dbReference type="PANTHER" id="PTHR13767:SF2">
    <property type="entry name" value="PSEUDOURIDYLATE SYNTHASE TRUB1"/>
    <property type="match status" value="1"/>
</dbReference>
<evidence type="ECO:0000256" key="5">
    <source>
        <dbReference type="HAMAP-Rule" id="MF_01080"/>
    </source>
</evidence>
<evidence type="ECO:0000259" key="6">
    <source>
        <dbReference type="Pfam" id="PF01509"/>
    </source>
</evidence>
<comment type="catalytic activity">
    <reaction evidence="1 5">
        <text>uridine(55) in tRNA = pseudouridine(55) in tRNA</text>
        <dbReference type="Rhea" id="RHEA:42532"/>
        <dbReference type="Rhea" id="RHEA-COMP:10101"/>
        <dbReference type="Rhea" id="RHEA-COMP:10102"/>
        <dbReference type="ChEBI" id="CHEBI:65314"/>
        <dbReference type="ChEBI" id="CHEBI:65315"/>
        <dbReference type="EC" id="5.4.99.25"/>
    </reaction>
</comment>
<keyword evidence="9" id="KW-1185">Reference proteome</keyword>
<dbReference type="InterPro" id="IPR015947">
    <property type="entry name" value="PUA-like_sf"/>
</dbReference>
<organism evidence="8 9">
    <name type="scientific">Garciella nitratireducens DSM 15102</name>
    <dbReference type="NCBI Taxonomy" id="1121911"/>
    <lineage>
        <taxon>Bacteria</taxon>
        <taxon>Bacillati</taxon>
        <taxon>Bacillota</taxon>
        <taxon>Clostridia</taxon>
        <taxon>Eubacteriales</taxon>
        <taxon>Eubacteriaceae</taxon>
        <taxon>Garciella</taxon>
    </lineage>
</organism>
<dbReference type="InterPro" id="IPR032819">
    <property type="entry name" value="TruB_C"/>
</dbReference>
<dbReference type="InterPro" id="IPR036974">
    <property type="entry name" value="PUA_sf"/>
</dbReference>
<comment type="function">
    <text evidence="5">Responsible for synthesis of pseudouridine from uracil-55 in the psi GC loop of transfer RNAs.</text>
</comment>
<comment type="similarity">
    <text evidence="2 5">Belongs to the pseudouridine synthase TruB family. Type 1 subfamily.</text>
</comment>
<evidence type="ECO:0000313" key="9">
    <source>
        <dbReference type="Proteomes" id="UP000196365"/>
    </source>
</evidence>
<dbReference type="Gene3D" id="2.30.130.10">
    <property type="entry name" value="PUA domain"/>
    <property type="match status" value="1"/>
</dbReference>
<dbReference type="CDD" id="cd07953">
    <property type="entry name" value="PUA"/>
    <property type="match status" value="1"/>
</dbReference>
<name>A0A1T4JWD3_9FIRM</name>
<dbReference type="RefSeq" id="WP_087677609.1">
    <property type="nucleotide sequence ID" value="NZ_FUWV01000001.1"/>
</dbReference>
<dbReference type="Pfam" id="PF16198">
    <property type="entry name" value="TruB_C_2"/>
    <property type="match status" value="1"/>
</dbReference>
<reference evidence="8 9" key="1">
    <citation type="submission" date="2017-02" db="EMBL/GenBank/DDBJ databases">
        <authorList>
            <person name="Peterson S.W."/>
        </authorList>
    </citation>
    <scope>NUCLEOTIDE SEQUENCE [LARGE SCALE GENOMIC DNA]</scope>
    <source>
        <strain evidence="8 9">DSM 15102</strain>
    </source>
</reference>
<feature type="domain" description="tRNA pseudouridylate synthase B C-terminal" evidence="7">
    <location>
        <begin position="172"/>
        <end position="230"/>
    </location>
</feature>
<dbReference type="Proteomes" id="UP000196365">
    <property type="component" value="Unassembled WGS sequence"/>
</dbReference>
<sequence>MDGILNVLKPPGMTSHDVVQWIKTILEEKKVGHSGTLDPGAAGVLPVFIGKATKIIPYIYQDRKIYRVEIIFGKTTDTQDRFGKVIKECTPYFSLNDLEYSLNVFTGAIEQKPPIYSAIKINGKKLYEYARKGQNIEIPKREVVIHNIELVHHDLPYNAYLNIECSRGTYIRSLCRDIGEFLGCGAYMGFLLRISSGIFSISSSYTLEEIEFKYKNRSIKDILLPIDFPLKNYSKIEIKESAKKSLENGNPIYPQGIISDMKKYHKGTFVIIYCNEQLLALGEILYDKEKERCYIKPFRVLK</sequence>
<dbReference type="InterPro" id="IPR014780">
    <property type="entry name" value="tRNA_psdUridine_synth_TruB"/>
</dbReference>
<dbReference type="HAMAP" id="MF_01080">
    <property type="entry name" value="TruB_bact"/>
    <property type="match status" value="1"/>
</dbReference>
<dbReference type="EC" id="5.4.99.25" evidence="5"/>
<keyword evidence="3 5" id="KW-0819">tRNA processing</keyword>
<protein>
    <recommendedName>
        <fullName evidence="5">tRNA pseudouridine synthase B</fullName>
        <ecNumber evidence="5">5.4.99.25</ecNumber>
    </recommendedName>
    <alternativeName>
        <fullName evidence="5">tRNA pseudouridine(55) synthase</fullName>
        <shortName evidence="5">Psi55 synthase</shortName>
    </alternativeName>
    <alternativeName>
        <fullName evidence="5">tRNA pseudouridylate synthase</fullName>
    </alternativeName>
    <alternativeName>
        <fullName evidence="5">tRNA-uridine isomerase</fullName>
    </alternativeName>
</protein>
<gene>
    <name evidence="5" type="primary">truB</name>
    <name evidence="8" type="ORF">SAMN02745973_00162</name>
</gene>
<evidence type="ECO:0000259" key="7">
    <source>
        <dbReference type="Pfam" id="PF16198"/>
    </source>
</evidence>
<evidence type="ECO:0000256" key="4">
    <source>
        <dbReference type="ARBA" id="ARBA00023235"/>
    </source>
</evidence>
<feature type="domain" description="Pseudouridine synthase II N-terminal" evidence="6">
    <location>
        <begin position="23"/>
        <end position="171"/>
    </location>
</feature>
<dbReference type="OrthoDB" id="9802309at2"/>
<evidence type="ECO:0000256" key="1">
    <source>
        <dbReference type="ARBA" id="ARBA00000385"/>
    </source>
</evidence>
<dbReference type="InterPro" id="IPR020103">
    <property type="entry name" value="PsdUridine_synth_cat_dom_sf"/>
</dbReference>
<dbReference type="SUPFAM" id="SSF88697">
    <property type="entry name" value="PUA domain-like"/>
    <property type="match status" value="1"/>
</dbReference>
<dbReference type="GO" id="GO:0160148">
    <property type="term" value="F:tRNA pseudouridine(55) synthase activity"/>
    <property type="evidence" value="ECO:0007669"/>
    <property type="project" value="UniProtKB-EC"/>
</dbReference>
<dbReference type="Gene3D" id="3.30.2350.10">
    <property type="entry name" value="Pseudouridine synthase"/>
    <property type="match status" value="1"/>
</dbReference>
<dbReference type="PROSITE" id="PS50890">
    <property type="entry name" value="PUA"/>
    <property type="match status" value="1"/>
</dbReference>
<dbReference type="AlphaFoldDB" id="A0A1T4JWD3"/>
<dbReference type="PANTHER" id="PTHR13767">
    <property type="entry name" value="TRNA-PSEUDOURIDINE SYNTHASE"/>
    <property type="match status" value="1"/>
</dbReference>
<evidence type="ECO:0000313" key="8">
    <source>
        <dbReference type="EMBL" id="SJZ34486.1"/>
    </source>
</evidence>
<proteinExistence type="inferred from homology"/>
<keyword evidence="4 5" id="KW-0413">Isomerase</keyword>
<dbReference type="Pfam" id="PF01509">
    <property type="entry name" value="TruB_N"/>
    <property type="match status" value="1"/>
</dbReference>
<dbReference type="InterPro" id="IPR002501">
    <property type="entry name" value="PsdUridine_synth_N"/>
</dbReference>
<evidence type="ECO:0000256" key="3">
    <source>
        <dbReference type="ARBA" id="ARBA00022694"/>
    </source>
</evidence>
<dbReference type="SUPFAM" id="SSF55120">
    <property type="entry name" value="Pseudouridine synthase"/>
    <property type="match status" value="1"/>
</dbReference>
<accession>A0A1T4JWD3</accession>
<feature type="active site" description="Nucleophile" evidence="5">
    <location>
        <position position="38"/>
    </location>
</feature>
<dbReference type="GO" id="GO:1990481">
    <property type="term" value="P:mRNA pseudouridine synthesis"/>
    <property type="evidence" value="ECO:0007669"/>
    <property type="project" value="TreeGrafter"/>
</dbReference>
<evidence type="ECO:0000256" key="2">
    <source>
        <dbReference type="ARBA" id="ARBA00005642"/>
    </source>
</evidence>